<evidence type="ECO:0000256" key="1">
    <source>
        <dbReference type="ARBA" id="ARBA00004613"/>
    </source>
</evidence>
<evidence type="ECO:0000256" key="4">
    <source>
        <dbReference type="ARBA" id="ARBA00022729"/>
    </source>
</evidence>
<dbReference type="Proteomes" id="UP000036681">
    <property type="component" value="Unplaced"/>
</dbReference>
<evidence type="ECO:0000313" key="7">
    <source>
        <dbReference type="WBParaSite" id="ALUE_0000407901-mRNA-1"/>
    </source>
</evidence>
<accession>A0A9J2P3E5</accession>
<dbReference type="InterPro" id="IPR010345">
    <property type="entry name" value="IL-17_fam"/>
</dbReference>
<evidence type="ECO:0000313" key="6">
    <source>
        <dbReference type="Proteomes" id="UP000036681"/>
    </source>
</evidence>
<sequence>MRIVKLIDFTRRLDVIFQILASSLSYWLTVLFVVAHLSSPASCRFRRSIEDNAIAELRSAEECFHRYKDLDHHRSFAEWLHRKNSSHYSPIVPSYHQALLKLQLSGLKDGEQVTSGASACNSRKMSVISSETPLRERALCKFEYMLNYNPMRIPAALTEVKCSCARPSSRLVGKKIFECEPLRYQVRVLLFDDQCETYSEHVETVALACIPVVQANANADGDVDFLQPIKAQAPT</sequence>
<dbReference type="WBParaSite" id="ALUE_0000407901-mRNA-1">
    <property type="protein sequence ID" value="ALUE_0000407901-mRNA-1"/>
    <property type="gene ID" value="ALUE_0000407901"/>
</dbReference>
<keyword evidence="6" id="KW-1185">Reference proteome</keyword>
<organism evidence="6 7">
    <name type="scientific">Ascaris lumbricoides</name>
    <name type="common">Giant roundworm</name>
    <dbReference type="NCBI Taxonomy" id="6252"/>
    <lineage>
        <taxon>Eukaryota</taxon>
        <taxon>Metazoa</taxon>
        <taxon>Ecdysozoa</taxon>
        <taxon>Nematoda</taxon>
        <taxon>Chromadorea</taxon>
        <taxon>Rhabditida</taxon>
        <taxon>Spirurina</taxon>
        <taxon>Ascaridomorpha</taxon>
        <taxon>Ascaridoidea</taxon>
        <taxon>Ascarididae</taxon>
        <taxon>Ascaris</taxon>
    </lineage>
</organism>
<feature type="transmembrane region" description="Helical" evidence="5">
    <location>
        <begin position="15"/>
        <end position="37"/>
    </location>
</feature>
<name>A0A9J2P3E5_ASCLU</name>
<keyword evidence="4" id="KW-0732">Signal</keyword>
<keyword evidence="5" id="KW-0472">Membrane</keyword>
<evidence type="ECO:0000256" key="2">
    <source>
        <dbReference type="ARBA" id="ARBA00007236"/>
    </source>
</evidence>
<reference evidence="7" key="1">
    <citation type="submission" date="2023-03" db="UniProtKB">
        <authorList>
            <consortium name="WormBaseParasite"/>
        </authorList>
    </citation>
    <scope>IDENTIFICATION</scope>
</reference>
<comment type="similarity">
    <text evidence="2">Belongs to the IL-17 family.</text>
</comment>
<keyword evidence="5" id="KW-1133">Transmembrane helix</keyword>
<dbReference type="GO" id="GO:0005576">
    <property type="term" value="C:extracellular region"/>
    <property type="evidence" value="ECO:0007669"/>
    <property type="project" value="UniProtKB-SubCell"/>
</dbReference>
<protein>
    <submittedName>
        <fullName evidence="7">Uncharacterized protein</fullName>
    </submittedName>
</protein>
<dbReference type="Pfam" id="PF06083">
    <property type="entry name" value="IL17"/>
    <property type="match status" value="1"/>
</dbReference>
<dbReference type="SUPFAM" id="SSF57501">
    <property type="entry name" value="Cystine-knot cytokines"/>
    <property type="match status" value="1"/>
</dbReference>
<dbReference type="GO" id="GO:0005125">
    <property type="term" value="F:cytokine activity"/>
    <property type="evidence" value="ECO:0007669"/>
    <property type="project" value="InterPro"/>
</dbReference>
<keyword evidence="3" id="KW-0964">Secreted</keyword>
<dbReference type="AlphaFoldDB" id="A0A9J2P3E5"/>
<evidence type="ECO:0000256" key="5">
    <source>
        <dbReference type="SAM" id="Phobius"/>
    </source>
</evidence>
<keyword evidence="5" id="KW-0812">Transmembrane</keyword>
<proteinExistence type="inferred from homology"/>
<comment type="subcellular location">
    <subcellularLocation>
        <location evidence="1">Secreted</location>
    </subcellularLocation>
</comment>
<evidence type="ECO:0000256" key="3">
    <source>
        <dbReference type="ARBA" id="ARBA00022525"/>
    </source>
</evidence>
<dbReference type="InterPro" id="IPR029034">
    <property type="entry name" value="Cystine-knot_cytokine"/>
</dbReference>
<dbReference type="Gene3D" id="2.10.90.10">
    <property type="entry name" value="Cystine-knot cytokines"/>
    <property type="match status" value="1"/>
</dbReference>